<dbReference type="RefSeq" id="WP_161085015.1">
    <property type="nucleotide sequence ID" value="NZ_WWCX01000035.1"/>
</dbReference>
<gene>
    <name evidence="2" type="ORF">GTP90_18885</name>
</gene>
<accession>A0A845GTQ4</accession>
<protein>
    <submittedName>
        <fullName evidence="2">Uncharacterized protein</fullName>
    </submittedName>
</protein>
<feature type="region of interest" description="Disordered" evidence="1">
    <location>
        <begin position="1"/>
        <end position="24"/>
    </location>
</feature>
<name>A0A845GTQ4_9BURK</name>
<dbReference type="Proteomes" id="UP000447355">
    <property type="component" value="Unassembled WGS sequence"/>
</dbReference>
<evidence type="ECO:0000256" key="1">
    <source>
        <dbReference type="SAM" id="MobiDB-lite"/>
    </source>
</evidence>
<reference evidence="2" key="1">
    <citation type="submission" date="2019-12" db="EMBL/GenBank/DDBJ databases">
        <title>Novel species isolated from a subtropical stream in China.</title>
        <authorList>
            <person name="Lu H."/>
        </authorList>
    </citation>
    <scope>NUCLEOTIDE SEQUENCE [LARGE SCALE GENOMIC DNA]</scope>
    <source>
        <strain evidence="2">FT81W</strain>
    </source>
</reference>
<comment type="caution">
    <text evidence="2">The sequence shown here is derived from an EMBL/GenBank/DDBJ whole genome shotgun (WGS) entry which is preliminary data.</text>
</comment>
<sequence>MDTNRQPPQFGAAQTVRSGAGQPAQAFSPTVTTLVWMNEFDRIERLYHDAANQAPRFRTPDLISACVTLVFSDEGAADKVFRHIHTCLLLQDLNTPRHAAAIWRPQYELLLALQRSSRNRHPNPHFNLDHFTTACVHLALAHENAKRLVFAHARQNTARRAGPIT</sequence>
<dbReference type="EMBL" id="WWCX01000035">
    <property type="protein sequence ID" value="MYM95929.1"/>
    <property type="molecule type" value="Genomic_DNA"/>
</dbReference>
<dbReference type="AlphaFoldDB" id="A0A845GTQ4"/>
<proteinExistence type="predicted"/>
<evidence type="ECO:0000313" key="2">
    <source>
        <dbReference type="EMBL" id="MYM95929.1"/>
    </source>
</evidence>
<evidence type="ECO:0000313" key="3">
    <source>
        <dbReference type="Proteomes" id="UP000447355"/>
    </source>
</evidence>
<organism evidence="2 3">
    <name type="scientific">Duganella vulcania</name>
    <dbReference type="NCBI Taxonomy" id="2692166"/>
    <lineage>
        <taxon>Bacteria</taxon>
        <taxon>Pseudomonadati</taxon>
        <taxon>Pseudomonadota</taxon>
        <taxon>Betaproteobacteria</taxon>
        <taxon>Burkholderiales</taxon>
        <taxon>Oxalobacteraceae</taxon>
        <taxon>Telluria group</taxon>
        <taxon>Duganella</taxon>
    </lineage>
</organism>